<proteinExistence type="predicted"/>
<dbReference type="InterPro" id="IPR011008">
    <property type="entry name" value="Dimeric_a/b-barrel"/>
</dbReference>
<name>A0ABW1EFW7_9BACT</name>
<gene>
    <name evidence="1" type="ORF">ACFPT7_12670</name>
</gene>
<dbReference type="Gene3D" id="3.30.70.100">
    <property type="match status" value="1"/>
</dbReference>
<dbReference type="PANTHER" id="PTHR34389">
    <property type="entry name" value="L-RHAMNOSE MUTAROTASE"/>
    <property type="match status" value="1"/>
</dbReference>
<sequence length="106" mass="12715">MRRIAFLLRLKPRTGPDYDRDHAAVWPEMLALLKRAGISEYSIFRRDELLVLSMRMEDDFNTVWDRIEADPVNARWQQAMSAYFLPVQETRDGERFPFMQEVFYLP</sequence>
<dbReference type="Pfam" id="PF05336">
    <property type="entry name" value="rhaM"/>
    <property type="match status" value="1"/>
</dbReference>
<reference evidence="2" key="1">
    <citation type="journal article" date="2019" name="Int. J. Syst. Evol. Microbiol.">
        <title>The Global Catalogue of Microorganisms (GCM) 10K type strain sequencing project: providing services to taxonomists for standard genome sequencing and annotation.</title>
        <authorList>
            <consortium name="The Broad Institute Genomics Platform"/>
            <consortium name="The Broad Institute Genome Sequencing Center for Infectious Disease"/>
            <person name="Wu L."/>
            <person name="Ma J."/>
        </authorList>
    </citation>
    <scope>NUCLEOTIDE SEQUENCE [LARGE SCALE GENOMIC DNA]</scope>
    <source>
        <strain evidence="2">JCM 4087</strain>
    </source>
</reference>
<dbReference type="RefSeq" id="WP_263339631.1">
    <property type="nucleotide sequence ID" value="NZ_JAGSYH010000005.1"/>
</dbReference>
<dbReference type="PANTHER" id="PTHR34389:SF2">
    <property type="entry name" value="L-RHAMNOSE MUTAROTASE"/>
    <property type="match status" value="1"/>
</dbReference>
<keyword evidence="2" id="KW-1185">Reference proteome</keyword>
<dbReference type="SUPFAM" id="SSF54909">
    <property type="entry name" value="Dimeric alpha+beta barrel"/>
    <property type="match status" value="1"/>
</dbReference>
<dbReference type="EMBL" id="JBHSPH010000003">
    <property type="protein sequence ID" value="MFC5863151.1"/>
    <property type="molecule type" value="Genomic_DNA"/>
</dbReference>
<dbReference type="Proteomes" id="UP001596091">
    <property type="component" value="Unassembled WGS sequence"/>
</dbReference>
<protein>
    <submittedName>
        <fullName evidence="1">L-rhamnose mutarotase</fullName>
    </submittedName>
</protein>
<dbReference type="InterPro" id="IPR008000">
    <property type="entry name" value="Rham/fucose_mutarotase"/>
</dbReference>
<evidence type="ECO:0000313" key="1">
    <source>
        <dbReference type="EMBL" id="MFC5863151.1"/>
    </source>
</evidence>
<evidence type="ECO:0000313" key="2">
    <source>
        <dbReference type="Proteomes" id="UP001596091"/>
    </source>
</evidence>
<accession>A0ABW1EFW7</accession>
<comment type="caution">
    <text evidence="1">The sequence shown here is derived from an EMBL/GenBank/DDBJ whole genome shotgun (WGS) entry which is preliminary data.</text>
</comment>
<organism evidence="1 2">
    <name type="scientific">Acidicapsa dinghuensis</name>
    <dbReference type="NCBI Taxonomy" id="2218256"/>
    <lineage>
        <taxon>Bacteria</taxon>
        <taxon>Pseudomonadati</taxon>
        <taxon>Acidobacteriota</taxon>
        <taxon>Terriglobia</taxon>
        <taxon>Terriglobales</taxon>
        <taxon>Acidobacteriaceae</taxon>
        <taxon>Acidicapsa</taxon>
    </lineage>
</organism>